<keyword evidence="5" id="KW-0408">Iron</keyword>
<dbReference type="SFLD" id="SFLDG01387">
    <property type="entry name" value="BtrN-like_SPASM_domain_contain"/>
    <property type="match status" value="1"/>
</dbReference>
<dbReference type="Gene3D" id="3.20.20.70">
    <property type="entry name" value="Aldolase class I"/>
    <property type="match status" value="1"/>
</dbReference>
<dbReference type="Pfam" id="PF04055">
    <property type="entry name" value="Radical_SAM"/>
    <property type="match status" value="1"/>
</dbReference>
<dbReference type="GO" id="GO:0051536">
    <property type="term" value="F:iron-sulfur cluster binding"/>
    <property type="evidence" value="ECO:0007669"/>
    <property type="project" value="UniProtKB-KW"/>
</dbReference>
<feature type="domain" description="Radical SAM core" evidence="7">
    <location>
        <begin position="45"/>
        <end position="272"/>
    </location>
</feature>
<dbReference type="CDD" id="cd21109">
    <property type="entry name" value="SPASM"/>
    <property type="match status" value="1"/>
</dbReference>
<dbReference type="SUPFAM" id="SSF102114">
    <property type="entry name" value="Radical SAM enzymes"/>
    <property type="match status" value="1"/>
</dbReference>
<dbReference type="EMBL" id="PIUM01000002">
    <property type="protein sequence ID" value="PKU25985.1"/>
    <property type="molecule type" value="Genomic_DNA"/>
</dbReference>
<evidence type="ECO:0000256" key="4">
    <source>
        <dbReference type="ARBA" id="ARBA00022723"/>
    </source>
</evidence>
<dbReference type="InterPro" id="IPR050377">
    <property type="entry name" value="Radical_SAM_PqqE_MftC-like"/>
</dbReference>
<dbReference type="Proteomes" id="UP000233293">
    <property type="component" value="Unassembled WGS sequence"/>
</dbReference>
<protein>
    <submittedName>
        <fullName evidence="8">Radical SAM protein</fullName>
    </submittedName>
</protein>
<evidence type="ECO:0000313" key="8">
    <source>
        <dbReference type="EMBL" id="PKU25985.1"/>
    </source>
</evidence>
<dbReference type="CDD" id="cd01335">
    <property type="entry name" value="Radical_SAM"/>
    <property type="match status" value="1"/>
</dbReference>
<dbReference type="GO" id="GO:0046872">
    <property type="term" value="F:metal ion binding"/>
    <property type="evidence" value="ECO:0007669"/>
    <property type="project" value="UniProtKB-KW"/>
</dbReference>
<evidence type="ECO:0000256" key="6">
    <source>
        <dbReference type="ARBA" id="ARBA00023014"/>
    </source>
</evidence>
<keyword evidence="3" id="KW-0949">S-adenosyl-L-methionine</keyword>
<reference evidence="9" key="1">
    <citation type="submission" date="2017-12" db="EMBL/GenBank/DDBJ databases">
        <title>Draft genome sequence of Telmatospirillum siberiense 26-4b1T, an acidotolerant peatland alphaproteobacterium potentially involved in sulfur cycling.</title>
        <authorList>
            <person name="Hausmann B."/>
            <person name="Pjevac P."/>
            <person name="Schreck K."/>
            <person name="Herbold C.W."/>
            <person name="Daims H."/>
            <person name="Wagner M."/>
            <person name="Pester M."/>
            <person name="Loy A."/>
        </authorList>
    </citation>
    <scope>NUCLEOTIDE SEQUENCE [LARGE SCALE GENOMIC DNA]</scope>
    <source>
        <strain evidence="9">26-4b1</strain>
    </source>
</reference>
<proteinExistence type="predicted"/>
<dbReference type="SFLD" id="SFLDG01067">
    <property type="entry name" value="SPASM/twitch_domain_containing"/>
    <property type="match status" value="1"/>
</dbReference>
<dbReference type="InterPro" id="IPR007197">
    <property type="entry name" value="rSAM"/>
</dbReference>
<dbReference type="PANTHER" id="PTHR11228">
    <property type="entry name" value="RADICAL SAM DOMAIN PROTEIN"/>
    <property type="match status" value="1"/>
</dbReference>
<comment type="cofactor">
    <cofactor evidence="1">
        <name>[4Fe-4S] cluster</name>
        <dbReference type="ChEBI" id="CHEBI:49883"/>
    </cofactor>
</comment>
<dbReference type="PANTHER" id="PTHR11228:SF7">
    <property type="entry name" value="PQQA PEPTIDE CYCLASE"/>
    <property type="match status" value="1"/>
</dbReference>
<accession>A0A2N3Q016</accession>
<evidence type="ECO:0000256" key="3">
    <source>
        <dbReference type="ARBA" id="ARBA00022691"/>
    </source>
</evidence>
<evidence type="ECO:0000256" key="2">
    <source>
        <dbReference type="ARBA" id="ARBA00022485"/>
    </source>
</evidence>
<keyword evidence="6" id="KW-0411">Iron-sulfur</keyword>
<dbReference type="InterPro" id="IPR023885">
    <property type="entry name" value="4Fe4S-binding_SPASM_dom"/>
</dbReference>
<keyword evidence="2" id="KW-0004">4Fe-4S</keyword>
<sequence>MFASVVGNRRAPSGTFQERNTLTAIDISGHAPGGTRRRLADSLPLKTPFVVQVFPVYACNLKCNYCIFSVDKSLHGFISDKTLLDYDLYRKCVDDMSGFPEKIKVLRFVGIGEPLIHKKLVDMIRYTAERRIANTIEIVSNAVLLTPTMSDALLEAGLNRLVVSVQGTSADKYWQESRTRIDFERFVDNLAYFYRNKGKAHLYVKIVDTALDDDADRQRFHDIFGKVCDTIAVENTVPIHDSVNYDDILGDREKRLTQYGLPVTDVKVCPQPFFHMQINPDGKIVPCYSWDYPAIMGDCREQSMVEIWNSETFRKFRLSQLHGCDQASHACKNCNIIKYRLFPEDDLRNDVERLMPFYL</sequence>
<dbReference type="SFLD" id="SFLDS00029">
    <property type="entry name" value="Radical_SAM"/>
    <property type="match status" value="1"/>
</dbReference>
<keyword evidence="9" id="KW-1185">Reference proteome</keyword>
<evidence type="ECO:0000313" key="9">
    <source>
        <dbReference type="Proteomes" id="UP000233293"/>
    </source>
</evidence>
<evidence type="ECO:0000256" key="5">
    <source>
        <dbReference type="ARBA" id="ARBA00023004"/>
    </source>
</evidence>
<dbReference type="InterPro" id="IPR034391">
    <property type="entry name" value="AdoMet-like_SPASM_containing"/>
</dbReference>
<dbReference type="GO" id="GO:0003824">
    <property type="term" value="F:catalytic activity"/>
    <property type="evidence" value="ECO:0007669"/>
    <property type="project" value="InterPro"/>
</dbReference>
<organism evidence="8 9">
    <name type="scientific">Telmatospirillum siberiense</name>
    <dbReference type="NCBI Taxonomy" id="382514"/>
    <lineage>
        <taxon>Bacteria</taxon>
        <taxon>Pseudomonadati</taxon>
        <taxon>Pseudomonadota</taxon>
        <taxon>Alphaproteobacteria</taxon>
        <taxon>Rhodospirillales</taxon>
        <taxon>Rhodospirillaceae</taxon>
        <taxon>Telmatospirillum</taxon>
    </lineage>
</organism>
<keyword evidence="4" id="KW-0479">Metal-binding</keyword>
<dbReference type="PROSITE" id="PS51918">
    <property type="entry name" value="RADICAL_SAM"/>
    <property type="match status" value="1"/>
</dbReference>
<dbReference type="InterPro" id="IPR058240">
    <property type="entry name" value="rSAM_sf"/>
</dbReference>
<dbReference type="AlphaFoldDB" id="A0A2N3Q016"/>
<dbReference type="Pfam" id="PF13186">
    <property type="entry name" value="SPASM"/>
    <property type="match status" value="1"/>
</dbReference>
<gene>
    <name evidence="8" type="ORF">CWS72_02245</name>
</gene>
<name>A0A2N3Q016_9PROT</name>
<evidence type="ECO:0000256" key="1">
    <source>
        <dbReference type="ARBA" id="ARBA00001966"/>
    </source>
</evidence>
<evidence type="ECO:0000259" key="7">
    <source>
        <dbReference type="PROSITE" id="PS51918"/>
    </source>
</evidence>
<dbReference type="InterPro" id="IPR013785">
    <property type="entry name" value="Aldolase_TIM"/>
</dbReference>
<comment type="caution">
    <text evidence="8">The sequence shown here is derived from an EMBL/GenBank/DDBJ whole genome shotgun (WGS) entry which is preliminary data.</text>
</comment>